<evidence type="ECO:0000313" key="5">
    <source>
        <dbReference type="EMBL" id="QIE56629.1"/>
    </source>
</evidence>
<dbReference type="SMART" id="SM00345">
    <property type="entry name" value="HTH_GNTR"/>
    <property type="match status" value="1"/>
</dbReference>
<proteinExistence type="predicted"/>
<dbReference type="InterPro" id="IPR036388">
    <property type="entry name" value="WH-like_DNA-bd_sf"/>
</dbReference>
<dbReference type="AlphaFoldDB" id="A0A7L5C3Y6"/>
<dbReference type="SMART" id="SM00895">
    <property type="entry name" value="FCD"/>
    <property type="match status" value="1"/>
</dbReference>
<dbReference type="KEGG" id="hdh:G5B40_15015"/>
<dbReference type="GO" id="GO:0003677">
    <property type="term" value="F:DNA binding"/>
    <property type="evidence" value="ECO:0007669"/>
    <property type="project" value="UniProtKB-KW"/>
</dbReference>
<dbReference type="GO" id="GO:0003700">
    <property type="term" value="F:DNA-binding transcription factor activity"/>
    <property type="evidence" value="ECO:0007669"/>
    <property type="project" value="InterPro"/>
</dbReference>
<gene>
    <name evidence="5" type="ORF">G5B40_15015</name>
</gene>
<dbReference type="SUPFAM" id="SSF48008">
    <property type="entry name" value="GntR ligand-binding domain-like"/>
    <property type="match status" value="1"/>
</dbReference>
<dbReference type="Pfam" id="PF07729">
    <property type="entry name" value="FCD"/>
    <property type="match status" value="1"/>
</dbReference>
<evidence type="ECO:0000313" key="6">
    <source>
        <dbReference type="Proteomes" id="UP000503336"/>
    </source>
</evidence>
<organism evidence="5 6">
    <name type="scientific">Pikeienuella piscinae</name>
    <dbReference type="NCBI Taxonomy" id="2748098"/>
    <lineage>
        <taxon>Bacteria</taxon>
        <taxon>Pseudomonadati</taxon>
        <taxon>Pseudomonadota</taxon>
        <taxon>Alphaproteobacteria</taxon>
        <taxon>Rhodobacterales</taxon>
        <taxon>Paracoccaceae</taxon>
        <taxon>Pikeienuella</taxon>
    </lineage>
</organism>
<dbReference type="InterPro" id="IPR036390">
    <property type="entry name" value="WH_DNA-bd_sf"/>
</dbReference>
<dbReference type="Gene3D" id="1.10.10.10">
    <property type="entry name" value="Winged helix-like DNA-binding domain superfamily/Winged helix DNA-binding domain"/>
    <property type="match status" value="1"/>
</dbReference>
<dbReference type="PANTHER" id="PTHR43537:SF24">
    <property type="entry name" value="GLUCONATE OPERON TRANSCRIPTIONAL REPRESSOR"/>
    <property type="match status" value="1"/>
</dbReference>
<dbReference type="PROSITE" id="PS50949">
    <property type="entry name" value="HTH_GNTR"/>
    <property type="match status" value="1"/>
</dbReference>
<dbReference type="InterPro" id="IPR008920">
    <property type="entry name" value="TF_FadR/GntR_C"/>
</dbReference>
<dbReference type="InterPro" id="IPR000524">
    <property type="entry name" value="Tscrpt_reg_HTH_GntR"/>
</dbReference>
<dbReference type="Pfam" id="PF00392">
    <property type="entry name" value="GntR"/>
    <property type="match status" value="1"/>
</dbReference>
<keyword evidence="1" id="KW-0805">Transcription regulation</keyword>
<sequence length="224" mass="24876">MAQSRESANSSNQLNLTESSYQGLRAQIIDGTLPQGSVLTERRIAGVIGVSRTPLRAALVRLEGEGLVERLPNGAVMIRRFYIEDLLQILTVRRALEGEAAALATGRMNTRLAATLAADAARFANAQDVALEKFWQHDDAFHDSIAEANGEPLLQDMIMDLRRKARMCHAPRMPSNFVNQAKEHIRILKALAGDDPERSRREMHTHLHAVRLRLVNWLTGAVNA</sequence>
<dbReference type="Gene3D" id="1.20.120.530">
    <property type="entry name" value="GntR ligand-binding domain-like"/>
    <property type="match status" value="1"/>
</dbReference>
<dbReference type="PANTHER" id="PTHR43537">
    <property type="entry name" value="TRANSCRIPTIONAL REGULATOR, GNTR FAMILY"/>
    <property type="match status" value="1"/>
</dbReference>
<keyword evidence="2" id="KW-0238">DNA-binding</keyword>
<dbReference type="RefSeq" id="WP_165100130.1">
    <property type="nucleotide sequence ID" value="NZ_CP049056.1"/>
</dbReference>
<keyword evidence="3" id="KW-0804">Transcription</keyword>
<dbReference type="Proteomes" id="UP000503336">
    <property type="component" value="Chromosome"/>
</dbReference>
<dbReference type="SUPFAM" id="SSF46785">
    <property type="entry name" value="Winged helix' DNA-binding domain"/>
    <property type="match status" value="1"/>
</dbReference>
<evidence type="ECO:0000259" key="4">
    <source>
        <dbReference type="PROSITE" id="PS50949"/>
    </source>
</evidence>
<evidence type="ECO:0000256" key="3">
    <source>
        <dbReference type="ARBA" id="ARBA00023163"/>
    </source>
</evidence>
<accession>A0A7L5C3Y6</accession>
<dbReference type="PRINTS" id="PR00035">
    <property type="entry name" value="HTHGNTR"/>
</dbReference>
<dbReference type="InterPro" id="IPR011711">
    <property type="entry name" value="GntR_C"/>
</dbReference>
<name>A0A7L5C3Y6_9RHOB</name>
<dbReference type="EMBL" id="CP049056">
    <property type="protein sequence ID" value="QIE56629.1"/>
    <property type="molecule type" value="Genomic_DNA"/>
</dbReference>
<protein>
    <submittedName>
        <fullName evidence="5">GntR family transcriptional regulator</fullName>
    </submittedName>
</protein>
<evidence type="ECO:0000256" key="2">
    <source>
        <dbReference type="ARBA" id="ARBA00023125"/>
    </source>
</evidence>
<evidence type="ECO:0000256" key="1">
    <source>
        <dbReference type="ARBA" id="ARBA00023015"/>
    </source>
</evidence>
<keyword evidence="6" id="KW-1185">Reference proteome</keyword>
<feature type="domain" description="HTH gntR-type" evidence="4">
    <location>
        <begin position="14"/>
        <end position="81"/>
    </location>
</feature>
<reference evidence="5 6" key="1">
    <citation type="submission" date="2020-02" db="EMBL/GenBank/DDBJ databases">
        <title>complete genome sequence of Rhodobacteraceae bacterium.</title>
        <authorList>
            <person name="Park J."/>
            <person name="Kim Y.-S."/>
            <person name="Kim K.-H."/>
        </authorList>
    </citation>
    <scope>NUCLEOTIDE SEQUENCE [LARGE SCALE GENOMIC DNA]</scope>
    <source>
        <strain evidence="5 6">RR4-56</strain>
    </source>
</reference>